<dbReference type="OrthoDB" id="60033at2759"/>
<reference evidence="5" key="1">
    <citation type="journal article" date="2016" name="Nat. Commun.">
        <title>The Gonium pectorale genome demonstrates co-option of cell cycle regulation during the evolution of multicellularity.</title>
        <authorList>
            <person name="Hanschen E.R."/>
            <person name="Marriage T.N."/>
            <person name="Ferris P.J."/>
            <person name="Hamaji T."/>
            <person name="Toyoda A."/>
            <person name="Fujiyama A."/>
            <person name="Neme R."/>
            <person name="Noguchi H."/>
            <person name="Minakuchi Y."/>
            <person name="Suzuki M."/>
            <person name="Kawai-Toyooka H."/>
            <person name="Smith D.R."/>
            <person name="Sparks H."/>
            <person name="Anderson J."/>
            <person name="Bakaric R."/>
            <person name="Luria V."/>
            <person name="Karger A."/>
            <person name="Kirschner M.W."/>
            <person name="Durand P.M."/>
            <person name="Michod R.E."/>
            <person name="Nozaki H."/>
            <person name="Olson B.J."/>
        </authorList>
    </citation>
    <scope>NUCLEOTIDE SEQUENCE [LARGE SCALE GENOMIC DNA]</scope>
    <source>
        <strain evidence="5">NIES-2863</strain>
    </source>
</reference>
<feature type="transmembrane region" description="Helical" evidence="2">
    <location>
        <begin position="320"/>
        <end position="339"/>
    </location>
</feature>
<dbReference type="GO" id="GO:0035556">
    <property type="term" value="P:intracellular signal transduction"/>
    <property type="evidence" value="ECO:0007669"/>
    <property type="project" value="InterPro"/>
</dbReference>
<keyword evidence="5" id="KW-1185">Reference proteome</keyword>
<feature type="transmembrane region" description="Helical" evidence="2">
    <location>
        <begin position="433"/>
        <end position="454"/>
    </location>
</feature>
<feature type="region of interest" description="Disordered" evidence="1">
    <location>
        <begin position="1"/>
        <end position="39"/>
    </location>
</feature>
<feature type="domain" description="Guanylate cyclase" evidence="3">
    <location>
        <begin position="698"/>
        <end position="736"/>
    </location>
</feature>
<feature type="compositionally biased region" description="Gly residues" evidence="1">
    <location>
        <begin position="14"/>
        <end position="23"/>
    </location>
</feature>
<keyword evidence="2" id="KW-1133">Transmembrane helix</keyword>
<protein>
    <recommendedName>
        <fullName evidence="3">Guanylate cyclase domain-containing protein</fullName>
    </recommendedName>
</protein>
<feature type="transmembrane region" description="Helical" evidence="2">
    <location>
        <begin position="93"/>
        <end position="114"/>
    </location>
</feature>
<dbReference type="InterPro" id="IPR029787">
    <property type="entry name" value="Nucleotide_cyclase"/>
</dbReference>
<dbReference type="PANTHER" id="PTHR43336:SF3">
    <property type="entry name" value="GUANYLATE CYCLASE DOMAIN-CONTAINING PROTEIN"/>
    <property type="match status" value="1"/>
</dbReference>
<name>A0A150GH61_GONPE</name>
<comment type="caution">
    <text evidence="4">The sequence shown here is derived from an EMBL/GenBank/DDBJ whole genome shotgun (WGS) entry which is preliminary data.</text>
</comment>
<sequence length="908" mass="98457">MRQSMVQRLRPGDGVDGARGGTLSGNPLEPAGSFVNPHQDCSSNRSSCNSVGCDGAGGGGSDRPGTGAPGTAGGGSQRRSSLVMALAPWRRRVLGVMNHMYFYWALVFLTFFIIFEDDFKKACLPPTWDLPLEITITVIFPLVAAAPGYFLGFYFWLDAVATSSLVFEVPTVRYRFFGGSAYINLADGGSFINNAGDQLYISSKAGRVARIFRLLRMLRLYTLYTQYVRRRRIRETLEAAGASVVGASSEQLSIIEFEMQQEMERKTRVGRAPGGWVRPELTTRRIIVGVLIMILLIPSFDIRLGTFGTPRTVGESGLRMLHGMVLAGGAGSGAFKAAYEAFEGEVVFNAGTRPTGFLYHVIIANKTYVNISTTPRRFEELYYMSYSSVQCPDDPFWPANLVASGAVFTGPDGCCHWDSFAVYDWRWYSQVQAMLNIARSLFIIALLVSGAYMLNRDSRNLVLLPIERMIQRMQEMAENPLAMAESKLQMQAPWHDKLQQLHDSNGRPMPGPWDSIAAAAGAQCAASARIGGIGGGGDGPLLAAAAAASHADGVATVHLGGGGGSGERLRGGSGNGGKAGSGVMGGVGHHTTITVYDATATAVSGASGGLKRLSVKGSVGGADGQPFLPNKMTIIKALLGLKRDVDLSWAAKREVIAAIADNALASFVLINIAIKKSARLRKYAMRADLNRRMPGFRIAMGFGLHVGWAIEGAIGSEYKIDASYLSPNVNMASRLEAATKQFGVVLLLSEDFVECLSNGLRDKVRQIDCVTVKGSTQPMGLYTYDINLEAIPDPTPEQVEAGDDSAVEELMWRSYACSNEWVENPELAASWGLDWDFKEQFDRGFFAYRVGNWPEARKHLEECRTGLTDPVTGLPRVDGPSDVLLRYMADNGYTAPPGWRGFRELTEK</sequence>
<feature type="region of interest" description="Disordered" evidence="1">
    <location>
        <begin position="55"/>
        <end position="77"/>
    </location>
</feature>
<organism evidence="4 5">
    <name type="scientific">Gonium pectorale</name>
    <name type="common">Green alga</name>
    <dbReference type="NCBI Taxonomy" id="33097"/>
    <lineage>
        <taxon>Eukaryota</taxon>
        <taxon>Viridiplantae</taxon>
        <taxon>Chlorophyta</taxon>
        <taxon>core chlorophytes</taxon>
        <taxon>Chlorophyceae</taxon>
        <taxon>CS clade</taxon>
        <taxon>Chlamydomonadales</taxon>
        <taxon>Volvocaceae</taxon>
        <taxon>Gonium</taxon>
    </lineage>
</organism>
<dbReference type="STRING" id="33097.A0A150GH61"/>
<evidence type="ECO:0000313" key="4">
    <source>
        <dbReference type="EMBL" id="KXZ49182.1"/>
    </source>
</evidence>
<keyword evidence="2" id="KW-0812">Transmembrane</keyword>
<gene>
    <name evidence="4" type="ORF">GPECTOR_22g772</name>
</gene>
<feature type="compositionally biased region" description="Gly residues" evidence="1">
    <location>
        <begin position="55"/>
        <end position="76"/>
    </location>
</feature>
<dbReference type="AlphaFoldDB" id="A0A150GH61"/>
<evidence type="ECO:0000259" key="3">
    <source>
        <dbReference type="PROSITE" id="PS50125"/>
    </source>
</evidence>
<dbReference type="PROSITE" id="PS50125">
    <property type="entry name" value="GUANYLATE_CYCLASE_2"/>
    <property type="match status" value="1"/>
</dbReference>
<dbReference type="Gene3D" id="3.30.70.1230">
    <property type="entry name" value="Nucleotide cyclase"/>
    <property type="match status" value="1"/>
</dbReference>
<evidence type="ECO:0000256" key="2">
    <source>
        <dbReference type="SAM" id="Phobius"/>
    </source>
</evidence>
<dbReference type="Proteomes" id="UP000075714">
    <property type="component" value="Unassembled WGS sequence"/>
</dbReference>
<evidence type="ECO:0000313" key="5">
    <source>
        <dbReference type="Proteomes" id="UP000075714"/>
    </source>
</evidence>
<feature type="transmembrane region" description="Helical" evidence="2">
    <location>
        <begin position="134"/>
        <end position="157"/>
    </location>
</feature>
<evidence type="ECO:0000256" key="1">
    <source>
        <dbReference type="SAM" id="MobiDB-lite"/>
    </source>
</evidence>
<dbReference type="EMBL" id="LSYV01000023">
    <property type="protein sequence ID" value="KXZ49182.1"/>
    <property type="molecule type" value="Genomic_DNA"/>
</dbReference>
<dbReference type="GO" id="GO:0009190">
    <property type="term" value="P:cyclic nucleotide biosynthetic process"/>
    <property type="evidence" value="ECO:0007669"/>
    <property type="project" value="InterPro"/>
</dbReference>
<feature type="transmembrane region" description="Helical" evidence="2">
    <location>
        <begin position="286"/>
        <end position="308"/>
    </location>
</feature>
<proteinExistence type="predicted"/>
<dbReference type="PANTHER" id="PTHR43336">
    <property type="entry name" value="OXYGEN SENSOR HISTIDINE KINASE RESPONSE REGULATOR DEVS/DOSS"/>
    <property type="match status" value="1"/>
</dbReference>
<accession>A0A150GH61</accession>
<dbReference type="InterPro" id="IPR001054">
    <property type="entry name" value="A/G_cyclase"/>
</dbReference>
<keyword evidence="2" id="KW-0472">Membrane</keyword>
<dbReference type="SUPFAM" id="SSF55073">
    <property type="entry name" value="Nucleotide cyclase"/>
    <property type="match status" value="1"/>
</dbReference>
<dbReference type="CDD" id="cd07302">
    <property type="entry name" value="CHD"/>
    <property type="match status" value="1"/>
</dbReference>